<accession>A0AAV5AFS7</accession>
<evidence type="ECO:0000313" key="1">
    <source>
        <dbReference type="EMBL" id="GJJ12363.1"/>
    </source>
</evidence>
<reference evidence="1" key="1">
    <citation type="submission" date="2021-10" db="EMBL/GenBank/DDBJ databases">
        <title>De novo Genome Assembly of Clathrus columnatus (Basidiomycota, Fungi) Using Illumina and Nanopore Sequence Data.</title>
        <authorList>
            <person name="Ogiso-Tanaka E."/>
            <person name="Itagaki H."/>
            <person name="Hosoya T."/>
            <person name="Hosaka K."/>
        </authorList>
    </citation>
    <scope>NUCLEOTIDE SEQUENCE</scope>
    <source>
        <strain evidence="1">MO-923</strain>
    </source>
</reference>
<dbReference type="Gene3D" id="3.40.50.150">
    <property type="entry name" value="Vaccinia Virus protein VP39"/>
    <property type="match status" value="1"/>
</dbReference>
<evidence type="ECO:0000313" key="2">
    <source>
        <dbReference type="Proteomes" id="UP001050691"/>
    </source>
</evidence>
<dbReference type="EMBL" id="BPWL01000007">
    <property type="protein sequence ID" value="GJJ12363.1"/>
    <property type="molecule type" value="Genomic_DNA"/>
</dbReference>
<dbReference type="PANTHER" id="PTHR14614">
    <property type="entry name" value="HEPATOCELLULAR CARCINOMA-ASSOCIATED ANTIGEN"/>
    <property type="match status" value="1"/>
</dbReference>
<dbReference type="SUPFAM" id="SSF53335">
    <property type="entry name" value="S-adenosyl-L-methionine-dependent methyltransferases"/>
    <property type="match status" value="1"/>
</dbReference>
<proteinExistence type="predicted"/>
<gene>
    <name evidence="1" type="ORF">Clacol_006604</name>
</gene>
<dbReference type="InterPro" id="IPR019410">
    <property type="entry name" value="Methyltransf_16"/>
</dbReference>
<organism evidence="1 2">
    <name type="scientific">Clathrus columnatus</name>
    <dbReference type="NCBI Taxonomy" id="1419009"/>
    <lineage>
        <taxon>Eukaryota</taxon>
        <taxon>Fungi</taxon>
        <taxon>Dikarya</taxon>
        <taxon>Basidiomycota</taxon>
        <taxon>Agaricomycotina</taxon>
        <taxon>Agaricomycetes</taxon>
        <taxon>Phallomycetidae</taxon>
        <taxon>Phallales</taxon>
        <taxon>Clathraceae</taxon>
        <taxon>Clathrus</taxon>
    </lineage>
</organism>
<dbReference type="Proteomes" id="UP001050691">
    <property type="component" value="Unassembled WGS sequence"/>
</dbReference>
<keyword evidence="2" id="KW-1185">Reference proteome</keyword>
<dbReference type="Pfam" id="PF10294">
    <property type="entry name" value="Methyltransf_16"/>
    <property type="match status" value="1"/>
</dbReference>
<name>A0AAV5AFS7_9AGAM</name>
<dbReference type="GO" id="GO:0008757">
    <property type="term" value="F:S-adenosylmethionine-dependent methyltransferase activity"/>
    <property type="evidence" value="ECO:0007669"/>
    <property type="project" value="UniProtKB-ARBA"/>
</dbReference>
<dbReference type="AlphaFoldDB" id="A0AAV5AFS7"/>
<comment type="caution">
    <text evidence="1">The sequence shown here is derived from an EMBL/GenBank/DDBJ whole genome shotgun (WGS) entry which is preliminary data.</text>
</comment>
<sequence>MDPPTTFLPTLKRNSSSHSEEPLMSALELLHQIYLPEVRGSARQGGADSETKSQLATATIESIRADTFERSFAIQWLTRLISIYTQEPSNANPSLSVIVDRAAALLAICAGAAASGALTRKFTFQINLQSFEFVPDLQTDISVFIRDSPFESFDTSSVGAQTWGSSCILSELIAQTPEAFGISPKLLLDDSTSFHVLELGAGTGLTSITYGKILQQLKSVCQPSTQVNDARISIIATDFHPSVLSNLRFNISENFSGQRQNDSELSFLPPRDYFPTIQASSLDWARVHEMLLNNTKEDHWIYNMEFDIIIGTDIIYENLHASWIKSCIEHFLRKPSLPLCNQDSIISDRLNNYPLFHLLVPLRRTHSRDVAMVEVVFPYEETVLADRNMKNESGDDYLWELAILSQEDITRDAYTNEGKEDVVYRYYKISWI</sequence>
<dbReference type="InterPro" id="IPR029063">
    <property type="entry name" value="SAM-dependent_MTases_sf"/>
</dbReference>
<protein>
    <submittedName>
        <fullName evidence="1">Uncharacterized protein</fullName>
    </submittedName>
</protein>